<evidence type="ECO:0000313" key="3">
    <source>
        <dbReference type="Proteomes" id="UP000319769"/>
    </source>
</evidence>
<dbReference type="AlphaFoldDB" id="A0A5N0V991"/>
<organism evidence="2 3">
    <name type="scientific">Amycolatopsis acidicola</name>
    <dbReference type="NCBI Taxonomy" id="2596893"/>
    <lineage>
        <taxon>Bacteria</taxon>
        <taxon>Bacillati</taxon>
        <taxon>Actinomycetota</taxon>
        <taxon>Actinomycetes</taxon>
        <taxon>Pseudonocardiales</taxon>
        <taxon>Pseudonocardiaceae</taxon>
        <taxon>Amycolatopsis</taxon>
    </lineage>
</organism>
<keyword evidence="3" id="KW-1185">Reference proteome</keyword>
<reference evidence="2" key="1">
    <citation type="submission" date="2019-09" db="EMBL/GenBank/DDBJ databases">
        <authorList>
            <person name="Teo W.F.A."/>
            <person name="Duangmal K."/>
        </authorList>
    </citation>
    <scope>NUCLEOTIDE SEQUENCE [LARGE SCALE GENOMIC DNA]</scope>
    <source>
        <strain evidence="2">K81G1</strain>
    </source>
</reference>
<dbReference type="EMBL" id="VMNW02000016">
    <property type="protein sequence ID" value="KAA9161620.1"/>
    <property type="molecule type" value="Genomic_DNA"/>
</dbReference>
<sequence>MIVELTPRRVLTYEPRVGLSASHDPLEVPAYETTRDRLVARAVIFGLVSAGLLALAAVGDWRPAAVTGAVMVVLVTALTFWALFGYLLPSRKYLDLPVMALSLGEGELLVSGRRVSVAVPGVEPRWIVARLPRPYRVLLAGERRLFLLGPNARGRVLIALPGMFRTSFGRVRTEPHPGSEILPGVSRTFGPAAQDPVMTAFVRAMWQSSVAAVVVFVLAAVPLIAVDLTEDAALAAAMVPVDAVFAVLTVLILLRLFARNRLFANAVRSQPWNELPAALDAPIKLHPLVWAVLRP</sequence>
<proteinExistence type="predicted"/>
<protein>
    <submittedName>
        <fullName evidence="2">Uncharacterized protein</fullName>
    </submittedName>
</protein>
<feature type="transmembrane region" description="Helical" evidence="1">
    <location>
        <begin position="204"/>
        <end position="226"/>
    </location>
</feature>
<keyword evidence="1" id="KW-1133">Transmembrane helix</keyword>
<evidence type="ECO:0000256" key="1">
    <source>
        <dbReference type="SAM" id="Phobius"/>
    </source>
</evidence>
<feature type="transmembrane region" description="Helical" evidence="1">
    <location>
        <begin position="64"/>
        <end position="88"/>
    </location>
</feature>
<feature type="transmembrane region" description="Helical" evidence="1">
    <location>
        <begin position="232"/>
        <end position="258"/>
    </location>
</feature>
<keyword evidence="1" id="KW-0472">Membrane</keyword>
<dbReference type="Proteomes" id="UP000319769">
    <property type="component" value="Unassembled WGS sequence"/>
</dbReference>
<comment type="caution">
    <text evidence="2">The sequence shown here is derived from an EMBL/GenBank/DDBJ whole genome shotgun (WGS) entry which is preliminary data.</text>
</comment>
<gene>
    <name evidence="2" type="ORF">FPZ12_014015</name>
</gene>
<accession>A0A5N0V991</accession>
<name>A0A5N0V991_9PSEU</name>
<evidence type="ECO:0000313" key="2">
    <source>
        <dbReference type="EMBL" id="KAA9161620.1"/>
    </source>
</evidence>
<feature type="transmembrane region" description="Helical" evidence="1">
    <location>
        <begin position="38"/>
        <end position="58"/>
    </location>
</feature>
<keyword evidence="1" id="KW-0812">Transmembrane</keyword>